<dbReference type="Proteomes" id="UP001212803">
    <property type="component" value="Chromosome"/>
</dbReference>
<sequence length="59" mass="6491">MPIAEPPRANCDPSYPDVCIPPYPPDLDCGDMPFRRFRVVGADPHGFDRDRDGIGCESG</sequence>
<organism evidence="1 2">
    <name type="scientific">Tepidiforma flava</name>
    <dbReference type="NCBI Taxonomy" id="3004094"/>
    <lineage>
        <taxon>Bacteria</taxon>
        <taxon>Bacillati</taxon>
        <taxon>Chloroflexota</taxon>
        <taxon>Tepidiformia</taxon>
        <taxon>Tepidiformales</taxon>
        <taxon>Tepidiformaceae</taxon>
        <taxon>Tepidiforma</taxon>
    </lineage>
</organism>
<accession>A0ABY7M7U1</accession>
<protein>
    <recommendedName>
        <fullName evidence="3">Excalibur calcium-binding domain-containing protein</fullName>
    </recommendedName>
</protein>
<evidence type="ECO:0000313" key="1">
    <source>
        <dbReference type="EMBL" id="WBL36145.1"/>
    </source>
</evidence>
<proteinExistence type="predicted"/>
<name>A0ABY7M7U1_9CHLR</name>
<evidence type="ECO:0000313" key="2">
    <source>
        <dbReference type="Proteomes" id="UP001212803"/>
    </source>
</evidence>
<keyword evidence="2" id="KW-1185">Reference proteome</keyword>
<dbReference type="EMBL" id="CP115149">
    <property type="protein sequence ID" value="WBL36145.1"/>
    <property type="molecule type" value="Genomic_DNA"/>
</dbReference>
<dbReference type="RefSeq" id="WP_270056670.1">
    <property type="nucleotide sequence ID" value="NZ_CP115149.1"/>
</dbReference>
<reference evidence="1 2" key="1">
    <citation type="journal article" date="2023" name="ISME J.">
        <title>Thermophilic Dehalococcoidia with unusual traits shed light on an unexpected past.</title>
        <authorList>
            <person name="Palmer M."/>
            <person name="Covington J.K."/>
            <person name="Zhou E.M."/>
            <person name="Thomas S.C."/>
            <person name="Habib N."/>
            <person name="Seymour C.O."/>
            <person name="Lai D."/>
            <person name="Johnston J."/>
            <person name="Hashimi A."/>
            <person name="Jiao J.Y."/>
            <person name="Muok A.R."/>
            <person name="Liu L."/>
            <person name="Xian W.D."/>
            <person name="Zhi X.Y."/>
            <person name="Li M.M."/>
            <person name="Silva L.P."/>
            <person name="Bowen B.P."/>
            <person name="Louie K."/>
            <person name="Briegel A."/>
            <person name="Pett-Ridge J."/>
            <person name="Weber P.K."/>
            <person name="Tocheva E.I."/>
            <person name="Woyke T."/>
            <person name="Northen T.R."/>
            <person name="Mayali X."/>
            <person name="Li W.J."/>
            <person name="Hedlund B.P."/>
        </authorList>
    </citation>
    <scope>NUCLEOTIDE SEQUENCE [LARGE SCALE GENOMIC DNA]</scope>
    <source>
        <strain evidence="1 2">YIM 72310</strain>
    </source>
</reference>
<evidence type="ECO:0008006" key="3">
    <source>
        <dbReference type="Google" id="ProtNLM"/>
    </source>
</evidence>
<gene>
    <name evidence="1" type="ORF">O0235_00535</name>
</gene>